<reference evidence="3" key="2">
    <citation type="submission" date="2023-06" db="EMBL/GenBank/DDBJ databases">
        <authorList>
            <consortium name="Lawrence Berkeley National Laboratory"/>
            <person name="Haridas S."/>
            <person name="Hensen N."/>
            <person name="Bonometti L."/>
            <person name="Westerberg I."/>
            <person name="Brannstrom I.O."/>
            <person name="Guillou S."/>
            <person name="Cros-Aarteil S."/>
            <person name="Calhoun S."/>
            <person name="Kuo A."/>
            <person name="Mondo S."/>
            <person name="Pangilinan J."/>
            <person name="Riley R."/>
            <person name="Labutti K."/>
            <person name="Andreopoulos B."/>
            <person name="Lipzen A."/>
            <person name="Chen C."/>
            <person name="Yanf M."/>
            <person name="Daum C."/>
            <person name="Ng V."/>
            <person name="Clum A."/>
            <person name="Steindorff A."/>
            <person name="Ohm R."/>
            <person name="Martin F."/>
            <person name="Silar P."/>
            <person name="Natvig D."/>
            <person name="Lalanne C."/>
            <person name="Gautier V."/>
            <person name="Ament-Velasquez S.L."/>
            <person name="Kruys A."/>
            <person name="Hutchinson M.I."/>
            <person name="Powell A.J."/>
            <person name="Barry K."/>
            <person name="Miller A.N."/>
            <person name="Grigoriev I.V."/>
            <person name="Debuchy R."/>
            <person name="Gladieux P."/>
            <person name="Thoren M.H."/>
            <person name="Johannesson H."/>
        </authorList>
    </citation>
    <scope>NUCLEOTIDE SEQUENCE</scope>
    <source>
        <strain evidence="3">CBS 955.72</strain>
    </source>
</reference>
<dbReference type="Proteomes" id="UP001275084">
    <property type="component" value="Unassembled WGS sequence"/>
</dbReference>
<comment type="caution">
    <text evidence="3">The sequence shown here is derived from an EMBL/GenBank/DDBJ whole genome shotgun (WGS) entry which is preliminary data.</text>
</comment>
<evidence type="ECO:0000313" key="4">
    <source>
        <dbReference type="Proteomes" id="UP001275084"/>
    </source>
</evidence>
<proteinExistence type="predicted"/>
<feature type="signal peptide" evidence="2">
    <location>
        <begin position="1"/>
        <end position="19"/>
    </location>
</feature>
<protein>
    <submittedName>
        <fullName evidence="3">Uncharacterized protein</fullName>
    </submittedName>
</protein>
<evidence type="ECO:0000256" key="1">
    <source>
        <dbReference type="SAM" id="MobiDB-lite"/>
    </source>
</evidence>
<keyword evidence="2" id="KW-0732">Signal</keyword>
<evidence type="ECO:0000313" key="3">
    <source>
        <dbReference type="EMBL" id="KAK3364433.1"/>
    </source>
</evidence>
<feature type="region of interest" description="Disordered" evidence="1">
    <location>
        <begin position="77"/>
        <end position="96"/>
    </location>
</feature>
<feature type="compositionally biased region" description="Pro residues" evidence="1">
    <location>
        <begin position="77"/>
        <end position="87"/>
    </location>
</feature>
<gene>
    <name evidence="3" type="ORF">B0T25DRAFT_530163</name>
</gene>
<feature type="chain" id="PRO_5042612873" evidence="2">
    <location>
        <begin position="20"/>
        <end position="96"/>
    </location>
</feature>
<keyword evidence="4" id="KW-1185">Reference proteome</keyword>
<organism evidence="3 4">
    <name type="scientific">Lasiosphaeria hispida</name>
    <dbReference type="NCBI Taxonomy" id="260671"/>
    <lineage>
        <taxon>Eukaryota</taxon>
        <taxon>Fungi</taxon>
        <taxon>Dikarya</taxon>
        <taxon>Ascomycota</taxon>
        <taxon>Pezizomycotina</taxon>
        <taxon>Sordariomycetes</taxon>
        <taxon>Sordariomycetidae</taxon>
        <taxon>Sordariales</taxon>
        <taxon>Lasiosphaeriaceae</taxon>
        <taxon>Lasiosphaeria</taxon>
    </lineage>
</organism>
<accession>A0AAJ0HX40</accession>
<sequence length="96" mass="10021">MDLGCWVRYLFFVPQVALAGSITSPPPPSIPRLGPHSSRCSSPTRLLAHLSTKGTRPSPLACCALSSSRLASPICHPPYQPASPSPPLGLQAGPAH</sequence>
<dbReference type="EMBL" id="JAUIQD010000001">
    <property type="protein sequence ID" value="KAK3364433.1"/>
    <property type="molecule type" value="Genomic_DNA"/>
</dbReference>
<dbReference type="AlphaFoldDB" id="A0AAJ0HX40"/>
<evidence type="ECO:0000256" key="2">
    <source>
        <dbReference type="SAM" id="SignalP"/>
    </source>
</evidence>
<name>A0AAJ0HX40_9PEZI</name>
<reference evidence="3" key="1">
    <citation type="journal article" date="2023" name="Mol. Phylogenet. Evol.">
        <title>Genome-scale phylogeny and comparative genomics of the fungal order Sordariales.</title>
        <authorList>
            <person name="Hensen N."/>
            <person name="Bonometti L."/>
            <person name="Westerberg I."/>
            <person name="Brannstrom I.O."/>
            <person name="Guillou S."/>
            <person name="Cros-Aarteil S."/>
            <person name="Calhoun S."/>
            <person name="Haridas S."/>
            <person name="Kuo A."/>
            <person name="Mondo S."/>
            <person name="Pangilinan J."/>
            <person name="Riley R."/>
            <person name="LaButti K."/>
            <person name="Andreopoulos B."/>
            <person name="Lipzen A."/>
            <person name="Chen C."/>
            <person name="Yan M."/>
            <person name="Daum C."/>
            <person name="Ng V."/>
            <person name="Clum A."/>
            <person name="Steindorff A."/>
            <person name="Ohm R.A."/>
            <person name="Martin F."/>
            <person name="Silar P."/>
            <person name="Natvig D.O."/>
            <person name="Lalanne C."/>
            <person name="Gautier V."/>
            <person name="Ament-Velasquez S.L."/>
            <person name="Kruys A."/>
            <person name="Hutchinson M.I."/>
            <person name="Powell A.J."/>
            <person name="Barry K."/>
            <person name="Miller A.N."/>
            <person name="Grigoriev I.V."/>
            <person name="Debuchy R."/>
            <person name="Gladieux P."/>
            <person name="Hiltunen Thoren M."/>
            <person name="Johannesson H."/>
        </authorList>
    </citation>
    <scope>NUCLEOTIDE SEQUENCE</scope>
    <source>
        <strain evidence="3">CBS 955.72</strain>
    </source>
</reference>